<name>A0ABZ0SBS6_9GAMM</name>
<dbReference type="GO" id="GO:0016874">
    <property type="term" value="F:ligase activity"/>
    <property type="evidence" value="ECO:0007669"/>
    <property type="project" value="UniProtKB-KW"/>
</dbReference>
<protein>
    <submittedName>
        <fullName evidence="1">2',5' RNA ligase family</fullName>
    </submittedName>
</protein>
<dbReference type="Gene3D" id="3.90.1140.10">
    <property type="entry name" value="Cyclic phosphodiesterase"/>
    <property type="match status" value="1"/>
</dbReference>
<dbReference type="Proteomes" id="UP001432180">
    <property type="component" value="Chromosome"/>
</dbReference>
<evidence type="ECO:0000313" key="2">
    <source>
        <dbReference type="Proteomes" id="UP001432180"/>
    </source>
</evidence>
<gene>
    <name evidence="1" type="ORF">Thiowin_02798</name>
</gene>
<dbReference type="SUPFAM" id="SSF55144">
    <property type="entry name" value="LigT-like"/>
    <property type="match status" value="1"/>
</dbReference>
<evidence type="ECO:0000313" key="1">
    <source>
        <dbReference type="EMBL" id="WPL17759.1"/>
    </source>
</evidence>
<keyword evidence="2" id="KW-1185">Reference proteome</keyword>
<proteinExistence type="predicted"/>
<sequence>MMTTMLRIPMILLAVFLLSTSIAFGQSNLIAIDVLIQPGPKMVAEAKKWNTALREQYPNGFKLDEGHLPHITLIQMFIAESDLPRMLAAVAQVKSEFDWRTLELTATGLYHFPTGQNGLAGFLIEPIDQLHALQQDVIEAGRDYARKGGDESAFVPDQSGSPFDPSLFHYVETFVLNQTGDRFNPHVTIGVAPLNLLQELEQKPFDKFTFGANDIAIYQLGNFATASKRLDRDR</sequence>
<organism evidence="1 2">
    <name type="scientific">Thiorhodovibrio winogradskyi</name>
    <dbReference type="NCBI Taxonomy" id="77007"/>
    <lineage>
        <taxon>Bacteria</taxon>
        <taxon>Pseudomonadati</taxon>
        <taxon>Pseudomonadota</taxon>
        <taxon>Gammaproteobacteria</taxon>
        <taxon>Chromatiales</taxon>
        <taxon>Chromatiaceae</taxon>
        <taxon>Thiorhodovibrio</taxon>
    </lineage>
</organism>
<dbReference type="InterPro" id="IPR009097">
    <property type="entry name" value="Cyclic_Pdiesterase"/>
</dbReference>
<dbReference type="EMBL" id="CP121472">
    <property type="protein sequence ID" value="WPL17759.1"/>
    <property type="molecule type" value="Genomic_DNA"/>
</dbReference>
<accession>A0ABZ0SBS6</accession>
<reference evidence="1 2" key="1">
    <citation type="journal article" date="2023" name="Microorganisms">
        <title>Thiorhodovibrio frisius and Trv. litoralis spp. nov., Two Novel Members from a Clade of Fastidious Purple Sulfur Bacteria That Exhibit Unique Red-Shifted Light-Harvesting Capabilities.</title>
        <authorList>
            <person name="Methner A."/>
            <person name="Kuzyk S.B."/>
            <person name="Petersen J."/>
            <person name="Bauer S."/>
            <person name="Brinkmann H."/>
            <person name="Sichau K."/>
            <person name="Wanner G."/>
            <person name="Wolf J."/>
            <person name="Neumann-Schaal M."/>
            <person name="Henke P."/>
            <person name="Tank M."/>
            <person name="Sproer C."/>
            <person name="Bunk B."/>
            <person name="Overmann J."/>
        </authorList>
    </citation>
    <scope>NUCLEOTIDE SEQUENCE [LARGE SCALE GENOMIC DNA]</scope>
    <source>
        <strain evidence="1 2">DSM 6702</strain>
    </source>
</reference>
<keyword evidence="1" id="KW-0436">Ligase</keyword>
<dbReference type="RefSeq" id="WP_328983564.1">
    <property type="nucleotide sequence ID" value="NZ_CP121472.1"/>
</dbReference>
<dbReference type="Pfam" id="PF13563">
    <property type="entry name" value="2_5_RNA_ligase2"/>
    <property type="match status" value="1"/>
</dbReference>